<organism evidence="2 3">
    <name type="scientific">Aldrovandia affinis</name>
    <dbReference type="NCBI Taxonomy" id="143900"/>
    <lineage>
        <taxon>Eukaryota</taxon>
        <taxon>Metazoa</taxon>
        <taxon>Chordata</taxon>
        <taxon>Craniata</taxon>
        <taxon>Vertebrata</taxon>
        <taxon>Euteleostomi</taxon>
        <taxon>Actinopterygii</taxon>
        <taxon>Neopterygii</taxon>
        <taxon>Teleostei</taxon>
        <taxon>Notacanthiformes</taxon>
        <taxon>Halosauridae</taxon>
        <taxon>Aldrovandia</taxon>
    </lineage>
</organism>
<reference evidence="2" key="1">
    <citation type="journal article" date="2023" name="Science">
        <title>Genome structures resolve the early diversification of teleost fishes.</title>
        <authorList>
            <person name="Parey E."/>
            <person name="Louis A."/>
            <person name="Montfort J."/>
            <person name="Bouchez O."/>
            <person name="Roques C."/>
            <person name="Iampietro C."/>
            <person name="Lluch J."/>
            <person name="Castinel A."/>
            <person name="Donnadieu C."/>
            <person name="Desvignes T."/>
            <person name="Floi Bucao C."/>
            <person name="Jouanno E."/>
            <person name="Wen M."/>
            <person name="Mejri S."/>
            <person name="Dirks R."/>
            <person name="Jansen H."/>
            <person name="Henkel C."/>
            <person name="Chen W.J."/>
            <person name="Zahm M."/>
            <person name="Cabau C."/>
            <person name="Klopp C."/>
            <person name="Thompson A.W."/>
            <person name="Robinson-Rechavi M."/>
            <person name="Braasch I."/>
            <person name="Lecointre G."/>
            <person name="Bobe J."/>
            <person name="Postlethwait J.H."/>
            <person name="Berthelot C."/>
            <person name="Roest Crollius H."/>
            <person name="Guiguen Y."/>
        </authorList>
    </citation>
    <scope>NUCLEOTIDE SEQUENCE</scope>
    <source>
        <strain evidence="2">NC1722</strain>
    </source>
</reference>
<comment type="caution">
    <text evidence="2">The sequence shown here is derived from an EMBL/GenBank/DDBJ whole genome shotgun (WGS) entry which is preliminary data.</text>
</comment>
<keyword evidence="3" id="KW-1185">Reference proteome</keyword>
<feature type="region of interest" description="Disordered" evidence="1">
    <location>
        <begin position="51"/>
        <end position="71"/>
    </location>
</feature>
<proteinExistence type="predicted"/>
<feature type="region of interest" description="Disordered" evidence="1">
    <location>
        <begin position="1"/>
        <end position="22"/>
    </location>
</feature>
<dbReference type="AlphaFoldDB" id="A0AAD7SN27"/>
<gene>
    <name evidence="2" type="ORF">AAFF_G00330030</name>
</gene>
<evidence type="ECO:0000313" key="3">
    <source>
        <dbReference type="Proteomes" id="UP001221898"/>
    </source>
</evidence>
<accession>A0AAD7SN27</accession>
<dbReference type="Proteomes" id="UP001221898">
    <property type="component" value="Unassembled WGS sequence"/>
</dbReference>
<sequence>MLNQASDALTESAARSGKLSPRVAVRAAVESRVAVWPLQCEIQTLLCADKASSSSSGSGGSVRSTHGYLQW</sequence>
<evidence type="ECO:0000256" key="1">
    <source>
        <dbReference type="SAM" id="MobiDB-lite"/>
    </source>
</evidence>
<name>A0AAD7SN27_9TELE</name>
<dbReference type="EMBL" id="JAINUG010000050">
    <property type="protein sequence ID" value="KAJ8405082.1"/>
    <property type="molecule type" value="Genomic_DNA"/>
</dbReference>
<protein>
    <submittedName>
        <fullName evidence="2">Uncharacterized protein</fullName>
    </submittedName>
</protein>
<evidence type="ECO:0000313" key="2">
    <source>
        <dbReference type="EMBL" id="KAJ8405082.1"/>
    </source>
</evidence>